<evidence type="ECO:0000256" key="7">
    <source>
        <dbReference type="SAM" id="Coils"/>
    </source>
</evidence>
<feature type="domain" description="PAC" evidence="12">
    <location>
        <begin position="430"/>
        <end position="482"/>
    </location>
</feature>
<dbReference type="InterPro" id="IPR003661">
    <property type="entry name" value="HisK_dim/P_dom"/>
</dbReference>
<dbReference type="SUPFAM" id="SSF55874">
    <property type="entry name" value="ATPase domain of HSP90 chaperone/DNA topoisomerase II/histidine kinase"/>
    <property type="match status" value="1"/>
</dbReference>
<evidence type="ECO:0000313" key="13">
    <source>
        <dbReference type="EMBL" id="MCM1982231.1"/>
    </source>
</evidence>
<keyword evidence="9" id="KW-0812">Transmembrane</keyword>
<dbReference type="InterPro" id="IPR000014">
    <property type="entry name" value="PAS"/>
</dbReference>
<dbReference type="CDD" id="cd00130">
    <property type="entry name" value="PAS"/>
    <property type="match status" value="6"/>
</dbReference>
<feature type="domain" description="PAS" evidence="11">
    <location>
        <begin position="614"/>
        <end position="677"/>
    </location>
</feature>
<dbReference type="PANTHER" id="PTHR43304">
    <property type="entry name" value="PHYTOCHROME-LIKE PROTEIN CPH1"/>
    <property type="match status" value="1"/>
</dbReference>
<dbReference type="Gene3D" id="3.30.565.10">
    <property type="entry name" value="Histidine kinase-like ATPase, C-terminal domain"/>
    <property type="match status" value="1"/>
</dbReference>
<feature type="domain" description="PAS" evidence="11">
    <location>
        <begin position="224"/>
        <end position="296"/>
    </location>
</feature>
<dbReference type="InterPro" id="IPR004358">
    <property type="entry name" value="Sig_transdc_His_kin-like_C"/>
</dbReference>
<dbReference type="InterPro" id="IPR013655">
    <property type="entry name" value="PAS_fold_3"/>
</dbReference>
<evidence type="ECO:0000256" key="9">
    <source>
        <dbReference type="SAM" id="Phobius"/>
    </source>
</evidence>
<feature type="domain" description="PAC" evidence="12">
    <location>
        <begin position="558"/>
        <end position="610"/>
    </location>
</feature>
<keyword evidence="4" id="KW-0808">Transferase</keyword>
<evidence type="ECO:0000256" key="5">
    <source>
        <dbReference type="ARBA" id="ARBA00022777"/>
    </source>
</evidence>
<evidence type="ECO:0000259" key="12">
    <source>
        <dbReference type="PROSITE" id="PS50113"/>
    </source>
</evidence>
<dbReference type="RefSeq" id="WP_166280784.1">
    <property type="nucleotide sequence ID" value="NZ_JTHE03000035.1"/>
</dbReference>
<feature type="domain" description="PAC" evidence="12">
    <location>
        <begin position="300"/>
        <end position="353"/>
    </location>
</feature>
<dbReference type="InterPro" id="IPR036890">
    <property type="entry name" value="HATPase_C_sf"/>
</dbReference>
<evidence type="ECO:0000259" key="11">
    <source>
        <dbReference type="PROSITE" id="PS50112"/>
    </source>
</evidence>
<reference evidence="13 14" key="1">
    <citation type="journal article" date="2015" name="Genome Announc.">
        <title>Draft Genome Sequence of Filamentous Marine Cyanobacterium Lyngbya confervoides Strain BDU141951.</title>
        <authorList>
            <person name="Chandrababunaidu M.M."/>
            <person name="Sen D."/>
            <person name="Tripathy S."/>
        </authorList>
    </citation>
    <scope>NUCLEOTIDE SEQUENCE [LARGE SCALE GENOMIC DNA]</scope>
    <source>
        <strain evidence="13 14">BDU141951</strain>
    </source>
</reference>
<dbReference type="EC" id="2.7.13.3" evidence="2"/>
<dbReference type="Gene3D" id="1.10.287.130">
    <property type="match status" value="1"/>
</dbReference>
<dbReference type="InterPro" id="IPR005467">
    <property type="entry name" value="His_kinase_dom"/>
</dbReference>
<evidence type="ECO:0000313" key="14">
    <source>
        <dbReference type="Proteomes" id="UP000031561"/>
    </source>
</evidence>
<gene>
    <name evidence="13" type="ORF">QQ91_0005235</name>
</gene>
<evidence type="ECO:0000256" key="2">
    <source>
        <dbReference type="ARBA" id="ARBA00012438"/>
    </source>
</evidence>
<organism evidence="13 14">
    <name type="scientific">Lyngbya confervoides BDU141951</name>
    <dbReference type="NCBI Taxonomy" id="1574623"/>
    <lineage>
        <taxon>Bacteria</taxon>
        <taxon>Bacillati</taxon>
        <taxon>Cyanobacteriota</taxon>
        <taxon>Cyanophyceae</taxon>
        <taxon>Oscillatoriophycideae</taxon>
        <taxon>Oscillatoriales</taxon>
        <taxon>Microcoleaceae</taxon>
        <taxon>Lyngbya</taxon>
    </lineage>
</organism>
<dbReference type="SMART" id="SM00388">
    <property type="entry name" value="HisKA"/>
    <property type="match status" value="1"/>
</dbReference>
<feature type="compositionally biased region" description="Basic and acidic residues" evidence="8">
    <location>
        <begin position="72"/>
        <end position="91"/>
    </location>
</feature>
<dbReference type="Pfam" id="PF08447">
    <property type="entry name" value="PAS_3"/>
    <property type="match status" value="4"/>
</dbReference>
<dbReference type="SMART" id="SM00387">
    <property type="entry name" value="HATPase_c"/>
    <property type="match status" value="1"/>
</dbReference>
<comment type="catalytic activity">
    <reaction evidence="1">
        <text>ATP + protein L-histidine = ADP + protein N-phospho-L-histidine.</text>
        <dbReference type="EC" id="2.7.13.3"/>
    </reaction>
</comment>
<dbReference type="CDD" id="cd00082">
    <property type="entry name" value="HisKA"/>
    <property type="match status" value="1"/>
</dbReference>
<sequence>MISVMDLNMGNDWSQCLHNLGQSSAIAGLLPNILFLIGGIVLGGMIPWQRPVRQRFHSFLPPGADGQGPRDGGADRVKETEASQRSEEAVTESERRFATLMSNLPGYMYRVANDPNYTPEFISSGVFEISGYRPEEYLVDRTISCGQEVHPEDAHPIWEIIQQALGAKAPYECEYRIITKSGDLKWVWERGRGIYDERGELICLEGFVTDISSRKQAEAALKASEARLRLALKAANQGIYDLNIKTGEALVSPEYATMLGYDPDTFVETNARWIDRLHPEDKDRVLQIFRAYVAGDIPEYRVEFRQRTCSQDWKWILSLGKIIEWSEDGEPLRMLGTHTDISDRKQVEQQLSNSLAALDSHFENSLLAIIEWDKDRKITRWSKQAEKIFGWTEAEIQSMSLSVWQFVHEEDYDAVACQISALREGRLKNCRIQNRNYRKDGRVITCEWNSSVIFDQAGHLQSMLSFAQDISDRIEAESNLRQSEEKFRQLTDNIHEVFYLSESSHSQVLYVSPAYEKIWGRSCQSLYHQPQSFLEAIHPDDHPQVFESLDRQKKGEKTQTIYRVVRPDGSIRWISDHSFPIFNEKGQHYRICGVAEDITDQKQSEEKILQLGIAVENAMPGVSKLDASGHFTLVREGYAQILGYAPEQLLGMHWTETIAAADHGIAQESVQKMLAQGRAEQDLQGLRQDGSRFYQRLLLVKSLDSQGKYDGHYCFMRDVTDRKEAELERERLLSEALSARKEADKTRDLLQSVFERVNDGIIALDNQWRYTYVNEKAADLLGRSAEALVGKHIWTEFPEGIDQPFYRQYYRAMEEQRVLSLEEYYEPWGRWFANRIYPSEDGLTIYLTEITDRKRADQEILQLNEALEQQNRNLEAMVEQRTAELLTFINALPDSIYVIEREEMRIVFCNDHLARTTSQGDRQKVEGKNIFECFSAENAAYFAAQNRQVFESGTTLHLQEFLSISQEQLHFDTYKIPLKRSNGEVYALIGSSRDVTELVRSRQALAKQALLLEATNRELETFSYSVSHDLRAPLRHVNGFVNALRQHLQSQSVPPDAKVLHYLQVIENSSKKMSLLIEGLLTLSRLGRKPMVQRSVPLRDLVQEAMALLQSELGDSAAVEFVVGDLPIVQGDTTLLQQVVTNLMDNAVKFSRTQPQPRVEIGALPQGTIFFKDNGVGFQMEYANKLFGSFQRLHDQRDFEGTGIGLAIAQRIILRHGGRIWAESQPNQGATFYFTLGEPEVSRLHQAES</sequence>
<feature type="domain" description="PAS" evidence="11">
    <location>
        <begin position="483"/>
        <end position="556"/>
    </location>
</feature>
<feature type="domain" description="PAC" evidence="12">
    <location>
        <begin position="679"/>
        <end position="731"/>
    </location>
</feature>
<evidence type="ECO:0000256" key="8">
    <source>
        <dbReference type="SAM" id="MobiDB-lite"/>
    </source>
</evidence>
<dbReference type="InterPro" id="IPR013656">
    <property type="entry name" value="PAS_4"/>
</dbReference>
<feature type="domain" description="PAS" evidence="11">
    <location>
        <begin position="746"/>
        <end position="797"/>
    </location>
</feature>
<feature type="region of interest" description="Disordered" evidence="8">
    <location>
        <begin position="59"/>
        <end position="91"/>
    </location>
</feature>
<dbReference type="PROSITE" id="PS50109">
    <property type="entry name" value="HIS_KIN"/>
    <property type="match status" value="1"/>
</dbReference>
<dbReference type="Pfam" id="PF08448">
    <property type="entry name" value="PAS_4"/>
    <property type="match status" value="3"/>
</dbReference>
<feature type="coiled-coil region" evidence="7">
    <location>
        <begin position="853"/>
        <end position="884"/>
    </location>
</feature>
<dbReference type="Pfam" id="PF02518">
    <property type="entry name" value="HATPase_c"/>
    <property type="match status" value="1"/>
</dbReference>
<dbReference type="InterPro" id="IPR001610">
    <property type="entry name" value="PAC"/>
</dbReference>
<keyword evidence="14" id="KW-1185">Reference proteome</keyword>
<feature type="domain" description="PAS" evidence="11">
    <location>
        <begin position="93"/>
        <end position="168"/>
    </location>
</feature>
<dbReference type="FunFam" id="3.30.565.10:FF:000006">
    <property type="entry name" value="Sensor histidine kinase WalK"/>
    <property type="match status" value="1"/>
</dbReference>
<dbReference type="AlphaFoldDB" id="A0ABD4T0Q9"/>
<dbReference type="InterPro" id="IPR035965">
    <property type="entry name" value="PAS-like_dom_sf"/>
</dbReference>
<keyword evidence="7" id="KW-0175">Coiled coil</keyword>
<evidence type="ECO:0000256" key="1">
    <source>
        <dbReference type="ARBA" id="ARBA00000085"/>
    </source>
</evidence>
<dbReference type="PROSITE" id="PS50112">
    <property type="entry name" value="PAS"/>
    <property type="match status" value="6"/>
</dbReference>
<keyword evidence="9" id="KW-1133">Transmembrane helix</keyword>
<keyword evidence="9" id="KW-0472">Membrane</keyword>
<dbReference type="InterPro" id="IPR052162">
    <property type="entry name" value="Sensor_kinase/Photoreceptor"/>
</dbReference>
<dbReference type="SMART" id="SM00091">
    <property type="entry name" value="PAS"/>
    <property type="match status" value="7"/>
</dbReference>
<dbReference type="InterPro" id="IPR003594">
    <property type="entry name" value="HATPase_dom"/>
</dbReference>
<comment type="caution">
    <text evidence="13">The sequence shown here is derived from an EMBL/GenBank/DDBJ whole genome shotgun (WGS) entry which is preliminary data.</text>
</comment>
<evidence type="ECO:0000256" key="3">
    <source>
        <dbReference type="ARBA" id="ARBA00022553"/>
    </source>
</evidence>
<dbReference type="PROSITE" id="PS50113">
    <property type="entry name" value="PAC"/>
    <property type="match status" value="5"/>
</dbReference>
<dbReference type="SUPFAM" id="SSF55785">
    <property type="entry name" value="PYP-like sensor domain (PAS domain)"/>
    <property type="match status" value="7"/>
</dbReference>
<evidence type="ECO:0000259" key="10">
    <source>
        <dbReference type="PROSITE" id="PS50109"/>
    </source>
</evidence>
<proteinExistence type="predicted"/>
<dbReference type="Proteomes" id="UP000031561">
    <property type="component" value="Unassembled WGS sequence"/>
</dbReference>
<feature type="domain" description="PAS" evidence="11">
    <location>
        <begin position="354"/>
        <end position="426"/>
    </location>
</feature>
<name>A0ABD4T0Q9_9CYAN</name>
<dbReference type="GO" id="GO:0000160">
    <property type="term" value="P:phosphorelay signal transduction system"/>
    <property type="evidence" value="ECO:0007669"/>
    <property type="project" value="UniProtKB-KW"/>
</dbReference>
<dbReference type="SMART" id="SM00086">
    <property type="entry name" value="PAC"/>
    <property type="match status" value="5"/>
</dbReference>
<dbReference type="PANTHER" id="PTHR43304:SF1">
    <property type="entry name" value="PAC DOMAIN-CONTAINING PROTEIN"/>
    <property type="match status" value="1"/>
</dbReference>
<dbReference type="PRINTS" id="PR00344">
    <property type="entry name" value="BCTRLSENSOR"/>
</dbReference>
<feature type="transmembrane region" description="Helical" evidence="9">
    <location>
        <begin position="29"/>
        <end position="48"/>
    </location>
</feature>
<keyword evidence="6" id="KW-0902">Two-component regulatory system</keyword>
<dbReference type="InterPro" id="IPR036097">
    <property type="entry name" value="HisK_dim/P_sf"/>
</dbReference>
<accession>A0ABD4T0Q9</accession>
<dbReference type="Gene3D" id="3.30.450.20">
    <property type="entry name" value="PAS domain"/>
    <property type="match status" value="7"/>
</dbReference>
<evidence type="ECO:0000256" key="4">
    <source>
        <dbReference type="ARBA" id="ARBA00022679"/>
    </source>
</evidence>
<protein>
    <recommendedName>
        <fullName evidence="2">histidine kinase</fullName>
        <ecNumber evidence="2">2.7.13.3</ecNumber>
    </recommendedName>
</protein>
<dbReference type="SUPFAM" id="SSF47384">
    <property type="entry name" value="Homodimeric domain of signal transducing histidine kinase"/>
    <property type="match status" value="1"/>
</dbReference>
<evidence type="ECO:0000256" key="6">
    <source>
        <dbReference type="ARBA" id="ARBA00023012"/>
    </source>
</evidence>
<feature type="domain" description="PAC" evidence="12">
    <location>
        <begin position="171"/>
        <end position="223"/>
    </location>
</feature>
<dbReference type="InterPro" id="IPR000700">
    <property type="entry name" value="PAS-assoc_C"/>
</dbReference>
<keyword evidence="5" id="KW-0418">Kinase</keyword>
<feature type="domain" description="Histidine kinase" evidence="10">
    <location>
        <begin position="1025"/>
        <end position="1240"/>
    </location>
</feature>
<dbReference type="GO" id="GO:0004673">
    <property type="term" value="F:protein histidine kinase activity"/>
    <property type="evidence" value="ECO:0007669"/>
    <property type="project" value="UniProtKB-EC"/>
</dbReference>
<dbReference type="Pfam" id="PF00512">
    <property type="entry name" value="HisKA"/>
    <property type="match status" value="1"/>
</dbReference>
<keyword evidence="3" id="KW-0597">Phosphoprotein</keyword>
<dbReference type="NCBIfam" id="TIGR00229">
    <property type="entry name" value="sensory_box"/>
    <property type="match status" value="6"/>
</dbReference>
<dbReference type="EMBL" id="JTHE03000035">
    <property type="protein sequence ID" value="MCM1982231.1"/>
    <property type="molecule type" value="Genomic_DNA"/>
</dbReference>